<name>A0AC61RVW4_9FIRM</name>
<reference evidence="1" key="1">
    <citation type="submission" date="2019-04" db="EMBL/GenBank/DDBJ databases">
        <title>Microbes associate with the intestines of laboratory mice.</title>
        <authorList>
            <person name="Navarre W."/>
            <person name="Wong E."/>
            <person name="Huang K."/>
            <person name="Tropini C."/>
            <person name="Ng K."/>
            <person name="Yu B."/>
        </authorList>
    </citation>
    <scope>NUCLEOTIDE SEQUENCE</scope>
    <source>
        <strain evidence="1">NM01_1-7b</strain>
    </source>
</reference>
<accession>A0AC61RVW4</accession>
<dbReference type="Proteomes" id="UP000304953">
    <property type="component" value="Unassembled WGS sequence"/>
</dbReference>
<organism evidence="1 2">
    <name type="scientific">Petralouisia muris</name>
    <dbReference type="NCBI Taxonomy" id="3032872"/>
    <lineage>
        <taxon>Bacteria</taxon>
        <taxon>Bacillati</taxon>
        <taxon>Bacillota</taxon>
        <taxon>Clostridia</taxon>
        <taxon>Lachnospirales</taxon>
        <taxon>Lachnospiraceae</taxon>
        <taxon>Petralouisia</taxon>
    </lineage>
</organism>
<gene>
    <name evidence="1" type="ORF">E5329_11865</name>
</gene>
<proteinExistence type="predicted"/>
<comment type="caution">
    <text evidence="1">The sequence shown here is derived from an EMBL/GenBank/DDBJ whole genome shotgun (WGS) entry which is preliminary data.</text>
</comment>
<protein>
    <submittedName>
        <fullName evidence="1">Glycosyltransferase</fullName>
    </submittedName>
</protein>
<keyword evidence="2" id="KW-1185">Reference proteome</keyword>
<evidence type="ECO:0000313" key="1">
    <source>
        <dbReference type="EMBL" id="TGY96008.1"/>
    </source>
</evidence>
<dbReference type="EMBL" id="SRYA01000021">
    <property type="protein sequence ID" value="TGY96008.1"/>
    <property type="molecule type" value="Genomic_DNA"/>
</dbReference>
<evidence type="ECO:0000313" key="2">
    <source>
        <dbReference type="Proteomes" id="UP000304953"/>
    </source>
</evidence>
<sequence>MIKKLEILGMSLDNDTVREAMIRVEGFLDTTVMNTIEAISMDILVKTQEDDRLKACIENLDLTVISDKEILKAAGVTSMQRIQETVDNDFFKEFASRASQNQRIVFLLGETNEQLVQLGEFLEENYGGIQMAGGYALADCTGDYDTVINEINIAEPDVILSVIAAPKQEYFLQDNREKLNAKIWYGLGEAYTDKKGVSEMAGFARKLIQKGVMRSMISRYNKKDE</sequence>